<dbReference type="InterPro" id="IPR023155">
    <property type="entry name" value="Cyt_c-552/4"/>
</dbReference>
<dbReference type="SUPFAM" id="SSF48452">
    <property type="entry name" value="TPR-like"/>
    <property type="match status" value="1"/>
</dbReference>
<comment type="caution">
    <text evidence="8">The sequence shown here is derived from an EMBL/GenBank/DDBJ whole genome shotgun (WGS) entry which is preliminary data.</text>
</comment>
<keyword evidence="9" id="KW-1185">Reference proteome</keyword>
<organism evidence="8 9">
    <name type="scientific">Sulfitobacter sediminis</name>
    <dbReference type="NCBI Taxonomy" id="3234186"/>
    <lineage>
        <taxon>Bacteria</taxon>
        <taxon>Pseudomonadati</taxon>
        <taxon>Pseudomonadota</taxon>
        <taxon>Alphaproteobacteria</taxon>
        <taxon>Rhodobacterales</taxon>
        <taxon>Roseobacteraceae</taxon>
        <taxon>Sulfitobacter</taxon>
    </lineage>
</organism>
<protein>
    <submittedName>
        <fullName evidence="8">Cytochrome c3 family protein</fullName>
    </submittedName>
</protein>
<proteinExistence type="predicted"/>
<dbReference type="Proteomes" id="UP001556098">
    <property type="component" value="Unassembled WGS sequence"/>
</dbReference>
<dbReference type="EMBL" id="JBFNXX010000028">
    <property type="protein sequence ID" value="MEW9922031.1"/>
    <property type="molecule type" value="Genomic_DNA"/>
</dbReference>
<evidence type="ECO:0000313" key="8">
    <source>
        <dbReference type="EMBL" id="MEW9922031.1"/>
    </source>
</evidence>
<keyword evidence="4" id="KW-0812">Transmembrane</keyword>
<dbReference type="InterPro" id="IPR051829">
    <property type="entry name" value="Multiheme_Cytochr_ET"/>
</dbReference>
<keyword evidence="4" id="KW-0472">Membrane</keyword>
<evidence type="ECO:0000259" key="5">
    <source>
        <dbReference type="Pfam" id="PF09699"/>
    </source>
</evidence>
<dbReference type="PANTHER" id="PTHR35038">
    <property type="entry name" value="DISSIMILATORY SULFITE REDUCTASE SIRA"/>
    <property type="match status" value="1"/>
</dbReference>
<dbReference type="InterPro" id="IPR016024">
    <property type="entry name" value="ARM-type_fold"/>
</dbReference>
<feature type="transmembrane region" description="Helical" evidence="4">
    <location>
        <begin position="54"/>
        <end position="78"/>
    </location>
</feature>
<dbReference type="InterPro" id="IPR036280">
    <property type="entry name" value="Multihaem_cyt_sf"/>
</dbReference>
<dbReference type="InterPro" id="IPR011990">
    <property type="entry name" value="TPR-like_helical_dom_sf"/>
</dbReference>
<gene>
    <name evidence="8" type="ORF">AB2B41_20695</name>
</gene>
<feature type="repeat" description="TPR" evidence="2">
    <location>
        <begin position="619"/>
        <end position="652"/>
    </location>
</feature>
<dbReference type="SMART" id="SM00028">
    <property type="entry name" value="TPR"/>
    <property type="match status" value="2"/>
</dbReference>
<dbReference type="Pfam" id="PF13435">
    <property type="entry name" value="Cytochrome_C554"/>
    <property type="match status" value="1"/>
</dbReference>
<dbReference type="PANTHER" id="PTHR35038:SF8">
    <property type="entry name" value="C-TYPE POLYHEME CYTOCHROME OMCC"/>
    <property type="match status" value="1"/>
</dbReference>
<sequence>MAKTYHHPKHDIHEDAGSMRADTKSRTTKFTSRHMAVYQAAAAFAKPPSRAWRLVWSAVLSIVTIASATVAFADALAVPEYVGSARCADCHKDAYETWNKSHHALAWTAPTAGHVLGDFNQSSFTHKGVTTRFFREGEEFIIETDGPDRELTKYPVAGVAGVAPLQQYLLETEPGRLQSFDVVWDVEERRWYHLYPEQELRGGDAFHWTGPYKNWNGRCAECHATGFEKNYSPVNRTYASSQAEIGVGCESCHGPGEAHIAWADPALSYDAEDWRGLSSVGLTMDFGKNTEADIQQCATCHARREPFLDGNPLPGAPFHDSYRLSTLRPGMYHADGQILEEVYVYGSFLQSKMYAEGVGCINCHEAHSADLKADGNGVCTQCHSSAGNPEFPSLRLAEYDSPAHHFHPAGSSGAQCKSCHMIERTYMGIDGRRDHSFRVPRPDLSVSLRTPNACSDCHSDRSPAWAADAVAQWYPDGRHTQFHFAQVLSPARLNPDNARDDLVDLAIYDGLPGIVRASAIDLLSEIGDPEIAERTSALLTDPDPLVRAAAVRLQRGAQGSVAIQNLLPLLDDPSQSVRIAAAREFLNIRAVRLPSSVSQKLDRARNEWQQSLVAKSDFPEAHIVIAGIALATRQFEAAVAAFEEVVTLDPQHIDAWTMIARIHAALGNRETAIRVLDDAIKANPQDISLSLLRTDMLP</sequence>
<evidence type="ECO:0000259" key="7">
    <source>
        <dbReference type="Pfam" id="PF14522"/>
    </source>
</evidence>
<keyword evidence="4" id="KW-1133">Transmembrane helix</keyword>
<dbReference type="Gene3D" id="1.25.10.10">
    <property type="entry name" value="Leucine-rich Repeat Variant"/>
    <property type="match status" value="1"/>
</dbReference>
<dbReference type="SUPFAM" id="SSF48695">
    <property type="entry name" value="Multiheme cytochromes"/>
    <property type="match status" value="1"/>
</dbReference>
<dbReference type="PROSITE" id="PS50005">
    <property type="entry name" value="TPR"/>
    <property type="match status" value="2"/>
</dbReference>
<feature type="domain" description="Cytochrome c-552/4" evidence="6">
    <location>
        <begin position="87"/>
        <end position="108"/>
    </location>
</feature>
<feature type="compositionally biased region" description="Basic residues" evidence="3">
    <location>
        <begin position="1"/>
        <end position="10"/>
    </location>
</feature>
<feature type="domain" description="Cytochrome c7-like" evidence="7">
    <location>
        <begin position="216"/>
        <end position="301"/>
    </location>
</feature>
<evidence type="ECO:0000259" key="6">
    <source>
        <dbReference type="Pfam" id="PF13435"/>
    </source>
</evidence>
<name>A0ABV3RSY9_9RHOB</name>
<evidence type="ECO:0000256" key="3">
    <source>
        <dbReference type="SAM" id="MobiDB-lite"/>
    </source>
</evidence>
<dbReference type="RefSeq" id="WP_367879727.1">
    <property type="nucleotide sequence ID" value="NZ_JBFNXX010000028.1"/>
</dbReference>
<evidence type="ECO:0000256" key="2">
    <source>
        <dbReference type="PROSITE-ProRule" id="PRU00339"/>
    </source>
</evidence>
<feature type="repeat" description="TPR" evidence="2">
    <location>
        <begin position="653"/>
        <end position="686"/>
    </location>
</feature>
<dbReference type="InterPro" id="IPR019734">
    <property type="entry name" value="TPR_rpt"/>
</dbReference>
<feature type="region of interest" description="Disordered" evidence="3">
    <location>
        <begin position="1"/>
        <end position="25"/>
    </location>
</feature>
<dbReference type="Gene3D" id="1.10.1130.10">
    <property type="entry name" value="Flavocytochrome C3, Chain A"/>
    <property type="match status" value="3"/>
</dbReference>
<dbReference type="Pfam" id="PF14522">
    <property type="entry name" value="Cytochrome_C7"/>
    <property type="match status" value="1"/>
</dbReference>
<dbReference type="InterPro" id="IPR010177">
    <property type="entry name" value="Paired_CXXCH_1"/>
</dbReference>
<feature type="compositionally biased region" description="Basic and acidic residues" evidence="3">
    <location>
        <begin position="11"/>
        <end position="25"/>
    </location>
</feature>
<accession>A0ABV3RSY9</accession>
<dbReference type="InterPro" id="IPR029467">
    <property type="entry name" value="Cyt_c7-like"/>
</dbReference>
<keyword evidence="2" id="KW-0802">TPR repeat</keyword>
<dbReference type="SUPFAM" id="SSF48371">
    <property type="entry name" value="ARM repeat"/>
    <property type="match status" value="1"/>
</dbReference>
<feature type="domain" description="Doubled CXXCH motif" evidence="5">
    <location>
        <begin position="355"/>
        <end position="386"/>
    </location>
</feature>
<dbReference type="Gene3D" id="1.25.40.10">
    <property type="entry name" value="Tetratricopeptide repeat domain"/>
    <property type="match status" value="1"/>
</dbReference>
<evidence type="ECO:0000256" key="1">
    <source>
        <dbReference type="ARBA" id="ARBA00022729"/>
    </source>
</evidence>
<dbReference type="Pfam" id="PF14559">
    <property type="entry name" value="TPR_19"/>
    <property type="match status" value="1"/>
</dbReference>
<evidence type="ECO:0000256" key="4">
    <source>
        <dbReference type="SAM" id="Phobius"/>
    </source>
</evidence>
<dbReference type="Pfam" id="PF13646">
    <property type="entry name" value="HEAT_2"/>
    <property type="match status" value="1"/>
</dbReference>
<evidence type="ECO:0000313" key="9">
    <source>
        <dbReference type="Proteomes" id="UP001556098"/>
    </source>
</evidence>
<keyword evidence="1" id="KW-0732">Signal</keyword>
<reference evidence="8 9" key="1">
    <citation type="submission" date="2024-07" db="EMBL/GenBank/DDBJ databases">
        <title>Marimonas sp.nov., isolated from tidal-flat sediment.</title>
        <authorList>
            <person name="Jayan J.N."/>
            <person name="Lee S.S."/>
        </authorList>
    </citation>
    <scope>NUCLEOTIDE SEQUENCE [LARGE SCALE GENOMIC DNA]</scope>
    <source>
        <strain evidence="8 9">MJW-29</strain>
    </source>
</reference>
<dbReference type="Pfam" id="PF09699">
    <property type="entry name" value="Paired_CXXCH_1"/>
    <property type="match status" value="1"/>
</dbReference>
<dbReference type="InterPro" id="IPR011989">
    <property type="entry name" value="ARM-like"/>
</dbReference>